<reference evidence="15 16" key="1">
    <citation type="submission" date="2018-02" db="EMBL/GenBank/DDBJ databases">
        <title>novel marine gammaproteobacteria from coastal saline agro ecosystem.</title>
        <authorList>
            <person name="Krishnan R."/>
            <person name="Ramesh Kumar N."/>
        </authorList>
    </citation>
    <scope>NUCLEOTIDE SEQUENCE [LARGE SCALE GENOMIC DNA]</scope>
    <source>
        <strain evidence="15 16">228</strain>
    </source>
</reference>
<proteinExistence type="inferred from homology"/>
<keyword evidence="8 10" id="KW-0560">Oxidoreductase</keyword>
<feature type="binding site" evidence="10 13">
    <location>
        <position position="75"/>
    </location>
    <ligand>
        <name>FMN</name>
        <dbReference type="ChEBI" id="CHEBI:58210"/>
    </ligand>
</feature>
<evidence type="ECO:0000313" key="15">
    <source>
        <dbReference type="EMBL" id="PPC77366.1"/>
    </source>
</evidence>
<evidence type="ECO:0000256" key="12">
    <source>
        <dbReference type="PIRSR" id="PIRSR006621-1"/>
    </source>
</evidence>
<evidence type="ECO:0000313" key="16">
    <source>
        <dbReference type="Proteomes" id="UP000238196"/>
    </source>
</evidence>
<dbReference type="SUPFAM" id="SSF51395">
    <property type="entry name" value="FMN-linked oxidoreductases"/>
    <property type="match status" value="1"/>
</dbReference>
<feature type="binding site" evidence="10 13">
    <location>
        <begin position="238"/>
        <end position="239"/>
    </location>
    <ligand>
        <name>FMN</name>
        <dbReference type="ChEBI" id="CHEBI:58210"/>
    </ligand>
</feature>
<dbReference type="InterPro" id="IPR013785">
    <property type="entry name" value="Aldolase_TIM"/>
</dbReference>
<dbReference type="GO" id="GO:0102264">
    <property type="term" value="F:tRNA-dihydrouridine20 synthase activity"/>
    <property type="evidence" value="ECO:0007669"/>
    <property type="project" value="UniProtKB-EC"/>
</dbReference>
<evidence type="ECO:0000256" key="9">
    <source>
        <dbReference type="ARBA" id="ARBA00058013"/>
    </source>
</evidence>
<dbReference type="HAMAP" id="MF_02041">
    <property type="entry name" value="DusA_subfam"/>
    <property type="match status" value="1"/>
</dbReference>
<comment type="catalytic activity">
    <reaction evidence="10">
        <text>5,6-dihydrouridine(20a) in tRNA + NAD(+) = uridine(20a) in tRNA + NADH + H(+)</text>
        <dbReference type="Rhea" id="RHEA:53348"/>
        <dbReference type="Rhea" id="RHEA-COMP:13535"/>
        <dbReference type="Rhea" id="RHEA-COMP:13536"/>
        <dbReference type="ChEBI" id="CHEBI:15378"/>
        <dbReference type="ChEBI" id="CHEBI:57540"/>
        <dbReference type="ChEBI" id="CHEBI:57945"/>
        <dbReference type="ChEBI" id="CHEBI:65315"/>
        <dbReference type="ChEBI" id="CHEBI:74443"/>
    </reaction>
</comment>
<feature type="active site" description="Proton donor" evidence="10 12">
    <location>
        <position position="105"/>
    </location>
</feature>
<evidence type="ECO:0000256" key="1">
    <source>
        <dbReference type="ARBA" id="ARBA00001917"/>
    </source>
</evidence>
<dbReference type="NCBIfam" id="TIGR00742">
    <property type="entry name" value="yjbN"/>
    <property type="match status" value="1"/>
</dbReference>
<protein>
    <recommendedName>
        <fullName evidence="10">tRNA-dihydrouridine(20/20a) synthase</fullName>
        <ecNumber evidence="10">1.3.1.91</ecNumber>
    </recommendedName>
    <alternativeName>
        <fullName evidence="10">U20-specific dihydrouridine synthase</fullName>
        <shortName evidence="10">U20-specific Dus</shortName>
    </alternativeName>
    <alternativeName>
        <fullName evidence="10">tRNA-dihydrouridine synthase A</fullName>
    </alternativeName>
</protein>
<dbReference type="GO" id="GO:0050660">
    <property type="term" value="F:flavin adenine dinucleotide binding"/>
    <property type="evidence" value="ECO:0007669"/>
    <property type="project" value="InterPro"/>
</dbReference>
<accession>A0A2S5KSX0</accession>
<dbReference type="PIRSF" id="PIRSF006621">
    <property type="entry name" value="Dus"/>
    <property type="match status" value="1"/>
</dbReference>
<dbReference type="GO" id="GO:0102266">
    <property type="term" value="F:tRNA-dihydrouridine20a synthase activity"/>
    <property type="evidence" value="ECO:0007669"/>
    <property type="project" value="RHEA"/>
</dbReference>
<comment type="function">
    <text evidence="9 10">Catalyzes the synthesis of 5,6-dihydrouridine (D), a modified base found in the D-loop of most tRNAs, via the reduction of the C5-C6 double bond in target uridines. Specifically modifies U20 and U20a in tRNAs.</text>
</comment>
<comment type="catalytic activity">
    <reaction evidence="10">
        <text>5,6-dihydrouridine(20) in tRNA + NAD(+) = uridine(20) in tRNA + NADH + H(+)</text>
        <dbReference type="Rhea" id="RHEA:53340"/>
        <dbReference type="Rhea" id="RHEA-COMP:13533"/>
        <dbReference type="Rhea" id="RHEA-COMP:13534"/>
        <dbReference type="ChEBI" id="CHEBI:15378"/>
        <dbReference type="ChEBI" id="CHEBI:57540"/>
        <dbReference type="ChEBI" id="CHEBI:57945"/>
        <dbReference type="ChEBI" id="CHEBI:65315"/>
        <dbReference type="ChEBI" id="CHEBI:74443"/>
        <dbReference type="EC" id="1.3.1.91"/>
    </reaction>
</comment>
<dbReference type="InterPro" id="IPR018517">
    <property type="entry name" value="tRNA_hU_synthase_CS"/>
</dbReference>
<evidence type="ECO:0000256" key="13">
    <source>
        <dbReference type="PIRSR" id="PIRSR006621-2"/>
    </source>
</evidence>
<comment type="catalytic activity">
    <reaction evidence="10">
        <text>5,6-dihydrouridine(20) in tRNA + NADP(+) = uridine(20) in tRNA + NADPH + H(+)</text>
        <dbReference type="Rhea" id="RHEA:53336"/>
        <dbReference type="Rhea" id="RHEA-COMP:13533"/>
        <dbReference type="Rhea" id="RHEA-COMP:13534"/>
        <dbReference type="ChEBI" id="CHEBI:15378"/>
        <dbReference type="ChEBI" id="CHEBI:57783"/>
        <dbReference type="ChEBI" id="CHEBI:58349"/>
        <dbReference type="ChEBI" id="CHEBI:65315"/>
        <dbReference type="ChEBI" id="CHEBI:74443"/>
        <dbReference type="EC" id="1.3.1.91"/>
    </reaction>
</comment>
<dbReference type="InterPro" id="IPR001269">
    <property type="entry name" value="DUS_fam"/>
</dbReference>
<feature type="binding site" evidence="10 13">
    <location>
        <begin position="22"/>
        <end position="24"/>
    </location>
    <ligand>
        <name>FMN</name>
        <dbReference type="ChEBI" id="CHEBI:58210"/>
    </ligand>
</feature>
<comment type="cofactor">
    <cofactor evidence="1 10 11 13">
        <name>FMN</name>
        <dbReference type="ChEBI" id="CHEBI:58210"/>
    </cofactor>
</comment>
<keyword evidence="7 10" id="KW-0694">RNA-binding</keyword>
<dbReference type="Proteomes" id="UP000238196">
    <property type="component" value="Unassembled WGS sequence"/>
</dbReference>
<evidence type="ECO:0000256" key="4">
    <source>
        <dbReference type="ARBA" id="ARBA00022643"/>
    </source>
</evidence>
<dbReference type="OrthoDB" id="9783413at2"/>
<comment type="caution">
    <text evidence="15">The sequence shown here is derived from an EMBL/GenBank/DDBJ whole genome shotgun (WGS) entry which is preliminary data.</text>
</comment>
<feature type="binding site" evidence="10 13">
    <location>
        <begin position="216"/>
        <end position="218"/>
    </location>
    <ligand>
        <name>FMN</name>
        <dbReference type="ChEBI" id="CHEBI:58210"/>
    </ligand>
</feature>
<dbReference type="NCBIfam" id="NF008774">
    <property type="entry name" value="PRK11815.1"/>
    <property type="match status" value="1"/>
</dbReference>
<dbReference type="GO" id="GO:0010181">
    <property type="term" value="F:FMN binding"/>
    <property type="evidence" value="ECO:0007669"/>
    <property type="project" value="UniProtKB-UniRule"/>
</dbReference>
<feature type="site" description="Interacts with tRNA; defines subfamily-specific binding signature" evidence="10">
    <location>
        <position position="307"/>
    </location>
</feature>
<dbReference type="Pfam" id="PF01207">
    <property type="entry name" value="Dus"/>
    <property type="match status" value="1"/>
</dbReference>
<comment type="similarity">
    <text evidence="10">Belongs to the Dus family. DusA subfamily.</text>
</comment>
<evidence type="ECO:0000256" key="7">
    <source>
        <dbReference type="ARBA" id="ARBA00022884"/>
    </source>
</evidence>
<sequence>MTEQTFQNTSLPILDRRFSVAPMMDLTDSHYRNFARHLTKHTLLYTEMITTGAILHGDKHRFLSFANEEHPIAVQLGGSNPKALRECAIICEDYGYDEINLNVGCPSDRVQNNMIGACLMDHPELVAECLGEMQSAVSVPVTVKHRIGIDDRDSYELLHKFVEHVAKSGCNTFIVHARKAILKGLSPKENREIPPLDYATVYQLKKDFPQLEIIINGGIKTIQESKNHLNHVDGVMIGREAYYNPSMLLTIDEEIFLEAPASQTATQALTAFFPYISSQLDKGAKLGHISRHILGLFHGKPGGRKFRQYLSENAHLPTASIKTLELAIEHLNI</sequence>
<keyword evidence="13" id="KW-0547">Nucleotide-binding</keyword>
<keyword evidence="6 10" id="KW-0521">NADP</keyword>
<feature type="domain" description="DUS-like FMN-binding" evidence="14">
    <location>
        <begin position="20"/>
        <end position="319"/>
    </location>
</feature>
<dbReference type="InterPro" id="IPR035587">
    <property type="entry name" value="DUS-like_FMN-bd"/>
</dbReference>
<name>A0A2S5KSX0_9PROT</name>
<feature type="binding site" evidence="10 13">
    <location>
        <position position="144"/>
    </location>
    <ligand>
        <name>FMN</name>
        <dbReference type="ChEBI" id="CHEBI:58210"/>
    </ligand>
</feature>
<feature type="site" description="Interacts with tRNA; defines subfamily-specific binding signature" evidence="10">
    <location>
        <position position="188"/>
    </location>
</feature>
<keyword evidence="5 10" id="KW-0819">tRNA processing</keyword>
<evidence type="ECO:0000259" key="14">
    <source>
        <dbReference type="Pfam" id="PF01207"/>
    </source>
</evidence>
<comment type="catalytic activity">
    <reaction evidence="10">
        <text>5,6-dihydrouridine(20a) in tRNA + NADP(+) = uridine(20a) in tRNA + NADPH + H(+)</text>
        <dbReference type="Rhea" id="RHEA:53344"/>
        <dbReference type="Rhea" id="RHEA-COMP:13535"/>
        <dbReference type="Rhea" id="RHEA-COMP:13536"/>
        <dbReference type="ChEBI" id="CHEBI:15378"/>
        <dbReference type="ChEBI" id="CHEBI:57783"/>
        <dbReference type="ChEBI" id="CHEBI:58349"/>
        <dbReference type="ChEBI" id="CHEBI:65315"/>
        <dbReference type="ChEBI" id="CHEBI:74443"/>
    </reaction>
</comment>
<evidence type="ECO:0000256" key="10">
    <source>
        <dbReference type="HAMAP-Rule" id="MF_02041"/>
    </source>
</evidence>
<gene>
    <name evidence="10" type="primary">dusA</name>
    <name evidence="15" type="ORF">C4K68_10895</name>
</gene>
<feature type="site" description="Interacts with tRNA" evidence="10">
    <location>
        <position position="191"/>
    </location>
</feature>
<dbReference type="Gene3D" id="3.20.20.70">
    <property type="entry name" value="Aldolase class I"/>
    <property type="match status" value="1"/>
</dbReference>
<feature type="site" description="Interacts with tRNA; defines subfamily-specific binding signature" evidence="10">
    <location>
        <position position="304"/>
    </location>
</feature>
<dbReference type="Gene3D" id="1.20.120.1460">
    <property type="match status" value="1"/>
</dbReference>
<evidence type="ECO:0000256" key="11">
    <source>
        <dbReference type="PIRNR" id="PIRNR006621"/>
    </source>
</evidence>
<dbReference type="EMBL" id="PRLP01000034">
    <property type="protein sequence ID" value="PPC77366.1"/>
    <property type="molecule type" value="Genomic_DNA"/>
</dbReference>
<dbReference type="EC" id="1.3.1.91" evidence="10"/>
<dbReference type="PANTHER" id="PTHR42907:SF1">
    <property type="entry name" value="FMN-LINKED OXIDOREDUCTASES SUPERFAMILY PROTEIN"/>
    <property type="match status" value="1"/>
</dbReference>
<dbReference type="GO" id="GO:0000049">
    <property type="term" value="F:tRNA binding"/>
    <property type="evidence" value="ECO:0007669"/>
    <property type="project" value="UniProtKB-UniRule"/>
</dbReference>
<evidence type="ECO:0000256" key="3">
    <source>
        <dbReference type="ARBA" id="ARBA00022630"/>
    </source>
</evidence>
<evidence type="ECO:0000256" key="5">
    <source>
        <dbReference type="ARBA" id="ARBA00022694"/>
    </source>
</evidence>
<comment type="similarity">
    <text evidence="11">Belongs to the dus family.</text>
</comment>
<dbReference type="FunFam" id="3.20.20.70:FF:000083">
    <property type="entry name" value="tRNA-dihydrouridine(20/20a) synthase"/>
    <property type="match status" value="1"/>
</dbReference>
<dbReference type="PANTHER" id="PTHR42907">
    <property type="entry name" value="FMN-LINKED OXIDOREDUCTASES SUPERFAMILY PROTEIN"/>
    <property type="match status" value="1"/>
</dbReference>
<dbReference type="PROSITE" id="PS01136">
    <property type="entry name" value="UPF0034"/>
    <property type="match status" value="1"/>
</dbReference>
<organism evidence="15 16">
    <name type="scientific">Proteobacteria bacterium 228</name>
    <dbReference type="NCBI Taxonomy" id="2083153"/>
    <lineage>
        <taxon>Bacteria</taxon>
        <taxon>Pseudomonadati</taxon>
        <taxon>Pseudomonadota</taxon>
    </lineage>
</organism>
<dbReference type="CDD" id="cd02801">
    <property type="entry name" value="DUS_like_FMN"/>
    <property type="match status" value="1"/>
</dbReference>
<evidence type="ECO:0000256" key="8">
    <source>
        <dbReference type="ARBA" id="ARBA00023002"/>
    </source>
</evidence>
<keyword evidence="3 10" id="KW-0285">Flavoprotein</keyword>
<evidence type="ECO:0000256" key="2">
    <source>
        <dbReference type="ARBA" id="ARBA00022555"/>
    </source>
</evidence>
<keyword evidence="2 10" id="KW-0820">tRNA-binding</keyword>
<dbReference type="InterPro" id="IPR004653">
    <property type="entry name" value="DusA"/>
</dbReference>
<feature type="binding site" evidence="10 13">
    <location>
        <position position="176"/>
    </location>
    <ligand>
        <name>FMN</name>
        <dbReference type="ChEBI" id="CHEBI:58210"/>
    </ligand>
</feature>
<evidence type="ECO:0000256" key="6">
    <source>
        <dbReference type="ARBA" id="ARBA00022857"/>
    </source>
</evidence>
<feature type="site" description="Interacts with tRNA" evidence="10">
    <location>
        <position position="102"/>
    </location>
</feature>
<keyword evidence="4 10" id="KW-0288">FMN</keyword>
<dbReference type="AlphaFoldDB" id="A0A2S5KSX0"/>